<name>A0ABQ9SGD3_9PEZI</name>
<dbReference type="Gene3D" id="3.90.1300.10">
    <property type="entry name" value="Amidase signature (AS) domain"/>
    <property type="match status" value="1"/>
</dbReference>
<sequence length="275" mass="29806">MLVRKVPVLAPVNNPEFGASDSSPSTHAPLLDYFPPTREARIRCHQSATSSPSPAVVRIKTVIELGTKAFVIRGQPNYKTQPTDSPNISTLSCFVISGTSNLRDDLEEPMSRPYFFSNSGIFGPCRLFSDDTESFVLSTIPSQEDPQTYQTLNAAAFGASSLCVAVPSRFNSSKADHTPFAGLRVAVKDLFHLKGVHTRCGNRGYRRLHGPSSAFPDDVQRVIDLGGVIVGKTKTVEFGGSQEVIGDWCDYFDPMNFRGDGYLAGLGAAPDQLQA</sequence>
<dbReference type="RefSeq" id="XP_060347701.1">
    <property type="nucleotide sequence ID" value="XM_060493571.1"/>
</dbReference>
<organism evidence="2 3">
    <name type="scientific">Colletotrichum paranaense</name>
    <dbReference type="NCBI Taxonomy" id="1914294"/>
    <lineage>
        <taxon>Eukaryota</taxon>
        <taxon>Fungi</taxon>
        <taxon>Dikarya</taxon>
        <taxon>Ascomycota</taxon>
        <taxon>Pezizomycotina</taxon>
        <taxon>Sordariomycetes</taxon>
        <taxon>Hypocreomycetidae</taxon>
        <taxon>Glomerellales</taxon>
        <taxon>Glomerellaceae</taxon>
        <taxon>Colletotrichum</taxon>
        <taxon>Colletotrichum acutatum species complex</taxon>
    </lineage>
</organism>
<dbReference type="InterPro" id="IPR036928">
    <property type="entry name" value="AS_sf"/>
</dbReference>
<feature type="domain" description="Amidase" evidence="1">
    <location>
        <begin position="150"/>
        <end position="239"/>
    </location>
</feature>
<protein>
    <recommendedName>
        <fullName evidence="1">Amidase domain-containing protein</fullName>
    </recommendedName>
</protein>
<dbReference type="EMBL" id="MOPA01000007">
    <property type="protein sequence ID" value="KAK1535764.1"/>
    <property type="molecule type" value="Genomic_DNA"/>
</dbReference>
<evidence type="ECO:0000313" key="2">
    <source>
        <dbReference type="EMBL" id="KAK1535764.1"/>
    </source>
</evidence>
<evidence type="ECO:0000313" key="3">
    <source>
        <dbReference type="Proteomes" id="UP001241169"/>
    </source>
</evidence>
<evidence type="ECO:0000259" key="1">
    <source>
        <dbReference type="Pfam" id="PF01425"/>
    </source>
</evidence>
<accession>A0ABQ9SGD3</accession>
<dbReference type="SUPFAM" id="SSF75304">
    <property type="entry name" value="Amidase signature (AS) enzymes"/>
    <property type="match status" value="1"/>
</dbReference>
<dbReference type="InterPro" id="IPR023631">
    <property type="entry name" value="Amidase_dom"/>
</dbReference>
<dbReference type="Pfam" id="PF01425">
    <property type="entry name" value="Amidase"/>
    <property type="match status" value="1"/>
</dbReference>
<dbReference type="GeneID" id="85377470"/>
<dbReference type="Proteomes" id="UP001241169">
    <property type="component" value="Unassembled WGS sequence"/>
</dbReference>
<comment type="caution">
    <text evidence="2">The sequence shown here is derived from an EMBL/GenBank/DDBJ whole genome shotgun (WGS) entry which is preliminary data.</text>
</comment>
<proteinExistence type="predicted"/>
<reference evidence="2 3" key="1">
    <citation type="submission" date="2016-10" db="EMBL/GenBank/DDBJ databases">
        <title>The genome sequence of Colletotrichum fioriniae PJ7.</title>
        <authorList>
            <person name="Baroncelli R."/>
        </authorList>
    </citation>
    <scope>NUCLEOTIDE SEQUENCE [LARGE SCALE GENOMIC DNA]</scope>
    <source>
        <strain evidence="2 3">IMI 384185</strain>
    </source>
</reference>
<gene>
    <name evidence="2" type="ORF">CPAR01_09306</name>
</gene>
<keyword evidence="3" id="KW-1185">Reference proteome</keyword>